<accession>A0A7R9CM63</accession>
<evidence type="ECO:0000259" key="3">
    <source>
        <dbReference type="Pfam" id="PF00307"/>
    </source>
</evidence>
<feature type="compositionally biased region" description="Basic and acidic residues" evidence="2">
    <location>
        <begin position="677"/>
        <end position="686"/>
    </location>
</feature>
<dbReference type="InterPro" id="IPR017868">
    <property type="entry name" value="Filamin/ABP280_repeat-like"/>
</dbReference>
<evidence type="ECO:0000256" key="1">
    <source>
        <dbReference type="PROSITE-ProRule" id="PRU00087"/>
    </source>
</evidence>
<name>A0A7R9CM63_TIMPO</name>
<dbReference type="EMBL" id="OD000484">
    <property type="protein sequence ID" value="CAD7397842.1"/>
    <property type="molecule type" value="Genomic_DNA"/>
</dbReference>
<feature type="region of interest" description="Disordered" evidence="2">
    <location>
        <begin position="1058"/>
        <end position="1100"/>
    </location>
</feature>
<evidence type="ECO:0000313" key="4">
    <source>
        <dbReference type="EMBL" id="CAD7397842.1"/>
    </source>
</evidence>
<dbReference type="Pfam" id="PF00307">
    <property type="entry name" value="CH"/>
    <property type="match status" value="1"/>
</dbReference>
<feature type="compositionally biased region" description="Basic residues" evidence="2">
    <location>
        <begin position="1058"/>
        <end position="1069"/>
    </location>
</feature>
<sequence>MMNNCNRMFACELWSFIVVERKASWEGNEGGAIPLHGAGQVGPGKQGSTSRAGPALSSVVVGAWTAVSSRSRKRRHLLAWIKDTIPQRPVVEELTEVWRDGALLCALINSVVPGACLTRAQSHTSLQHGQDLANRYLGVTKAFSDDDFQQVLFTSYLERRLVRYLCQVKESIEELRRSGRRVPLIRIDTTSDHTKEGETTNPNGCIVKGMGLVVAVQNRRATFYIYPRFPQQPSDFFIEIKGPSEDFGSATISIVTYVPCSDGPHELSVLQNEKHVVGSPYHIVVDKSSEESLSSSKWKKLSEEEEDTSKKWDEVLKFNMWPSDIEFGTANTQNNFNGLEVDFDSIISAPNLEEALKKLEQGLQKGKEIQNNVLGSNDYNNLQLKDDKNKYVNNDQIQQQNEVEEINEFLQQYNDVEEINEFVDIQEGEVDFVYNDEIENVYFGDQVNHADIDFPEEDEHYNNLNIDLGDSDYVSCEDIHRSPHKTSELLHIIERVGNDINNRKHEESSRYSDKQGNSETTFFLGPAEREIWGTSEEKNVHIGNKEVIEADTTFLNIRHYPRVLTPGVPTMSAITEESENSKIYLDFSEKVTSKESSLYIPKVTENEQDIDYHECSIEGNNIDLLAPKNSDELVATSIPNVKHKKSFWDEMLSSPLKGKDSIKAPPKPKRLSNKNLEFAKDGESVKKNHRSRRHPSILIPGIVSKWKRCFENKNGAPSIGERKYSRQTYPNDERAEATNRQNMVSQWKQFWDELLINQIEKQHTSPISIKNKDEEKPLEALKQGIVASSRQVFEKQTGAFKTETIKQIKSVTKKSPSNRTIAYDPLVKYNIVSEVNSSVSMSKIESMDTIIVNSKSCVNKDNSSLTRNSNKRETSNQTRSFQNTGLNGHGIEGWSNLKEKEVCSEKLGSYTSETFNYVHFAEPMKKETDESTCDDPSVQMSIDQSVPEQMNPEDQELSLQNKVMSGSSVIDAVLPACPRTAVVLCSYSDKKDDITSKNTEKIRERYEQAKSFFQKLESQCYDSTSELTGSHPRVSRSVTSTENLWEVSQSDLWDKSVTRRHKVKGKKKEPRGVRSAPASDTETVPRMDRGSSSESELGGSERCKRVSERFHVRDLFIDVAGEFCGGSVGHGVPHREAVLAALRSVEEDLDRPRAVSSYEYTHMMDKHYATSIATCPVPLSYQPEFPYLSNTPPNLYRSRSDVISNRLIPRTELFKSSD</sequence>
<evidence type="ECO:0000256" key="2">
    <source>
        <dbReference type="SAM" id="MobiDB-lite"/>
    </source>
</evidence>
<feature type="repeat" description="Filamin" evidence="1">
    <location>
        <begin position="197"/>
        <end position="285"/>
    </location>
</feature>
<dbReference type="InterPro" id="IPR001298">
    <property type="entry name" value="Filamin/ABP280_rpt"/>
</dbReference>
<reference evidence="4" key="1">
    <citation type="submission" date="2020-11" db="EMBL/GenBank/DDBJ databases">
        <authorList>
            <person name="Tran Van P."/>
        </authorList>
    </citation>
    <scope>NUCLEOTIDE SEQUENCE</scope>
</reference>
<dbReference type="AlphaFoldDB" id="A0A7R9CM63"/>
<dbReference type="InterPro" id="IPR001715">
    <property type="entry name" value="CH_dom"/>
</dbReference>
<dbReference type="SUPFAM" id="SSF81296">
    <property type="entry name" value="E set domains"/>
    <property type="match status" value="1"/>
</dbReference>
<dbReference type="Pfam" id="PF00630">
    <property type="entry name" value="Filamin"/>
    <property type="match status" value="1"/>
</dbReference>
<feature type="region of interest" description="Disordered" evidence="2">
    <location>
        <begin position="658"/>
        <end position="692"/>
    </location>
</feature>
<feature type="region of interest" description="Disordered" evidence="2">
    <location>
        <begin position="860"/>
        <end position="887"/>
    </location>
</feature>
<dbReference type="InterPro" id="IPR013783">
    <property type="entry name" value="Ig-like_fold"/>
</dbReference>
<dbReference type="PROSITE" id="PS50194">
    <property type="entry name" value="FILAMIN_REPEAT"/>
    <property type="match status" value="1"/>
</dbReference>
<dbReference type="Gene3D" id="2.60.40.10">
    <property type="entry name" value="Immunoglobulins"/>
    <property type="match status" value="1"/>
</dbReference>
<gene>
    <name evidence="4" type="ORF">TPSB3V08_LOCUS1391</name>
</gene>
<dbReference type="SMART" id="SM00557">
    <property type="entry name" value="IG_FLMN"/>
    <property type="match status" value="1"/>
</dbReference>
<protein>
    <recommendedName>
        <fullName evidence="3">Calponin-homology (CH) domain-containing protein</fullName>
    </recommendedName>
</protein>
<feature type="compositionally biased region" description="Polar residues" evidence="2">
    <location>
        <begin position="875"/>
        <end position="886"/>
    </location>
</feature>
<dbReference type="SUPFAM" id="SSF47576">
    <property type="entry name" value="Calponin-homology domain, CH-domain"/>
    <property type="match status" value="1"/>
</dbReference>
<organism evidence="4">
    <name type="scientific">Timema poppense</name>
    <name type="common">Walking stick</name>
    <dbReference type="NCBI Taxonomy" id="170557"/>
    <lineage>
        <taxon>Eukaryota</taxon>
        <taxon>Metazoa</taxon>
        <taxon>Ecdysozoa</taxon>
        <taxon>Arthropoda</taxon>
        <taxon>Hexapoda</taxon>
        <taxon>Insecta</taxon>
        <taxon>Pterygota</taxon>
        <taxon>Neoptera</taxon>
        <taxon>Polyneoptera</taxon>
        <taxon>Phasmatodea</taxon>
        <taxon>Timematodea</taxon>
        <taxon>Timematoidea</taxon>
        <taxon>Timematidae</taxon>
        <taxon>Timema</taxon>
    </lineage>
</organism>
<feature type="domain" description="Calponin-homology (CH)" evidence="3">
    <location>
        <begin position="74"/>
        <end position="120"/>
    </location>
</feature>
<dbReference type="InterPro" id="IPR014756">
    <property type="entry name" value="Ig_E-set"/>
</dbReference>
<dbReference type="Gene3D" id="1.10.418.10">
    <property type="entry name" value="Calponin-like domain"/>
    <property type="match status" value="1"/>
</dbReference>
<proteinExistence type="predicted"/>
<dbReference type="InterPro" id="IPR036872">
    <property type="entry name" value="CH_dom_sf"/>
</dbReference>